<sequence>MKLPRPRPAAKAAPLARSRLRWPMRIAAAGLCLWTTASALAQNGSGQTLRIQINSDIRSTDPGGNRDDNTDNVLLHVVEGLVALREDTSVGPMLASRIDTSADGLTYTFTLRDGVKFHNGATLAADDVVWSWQRYLKPTSGWRCLSEFDGKGMTKVLSIEAPNPKTVVFKLERASSLFLPMMARPDCGSAAVVHRSSAGADGQWKEPVGTGPYRIKEWKRGQYVELTRFEGYVSRAEPRDGFTGGKKAEIENLRFAVIPDSAAAKAALYSGGIDAFLSPSPSDVIEMRGRSDVIVDTTPVMSMVALLLQTTDPVLKDVRVRRALALALDTPEIARTVTEGLSPVNNSVVPSSSPYYSSAQASGYKRDLGAAKKLLAEAGYRGQPIRLLANKRYEALYSAAVLVQAMAAEAGINVELEVLDWATQLDRYTKGQYQAMAFIYSARIDPSLNYEMVSGPKASQPRKVWDSAFAQARLTESMTASDKARRQALFDEMHRQMLQDVPMVVLFNASDATAMRKSVTGFKGWAPAKPRFWNVRLDARS</sequence>
<dbReference type="InterPro" id="IPR000914">
    <property type="entry name" value="SBP_5_dom"/>
</dbReference>
<evidence type="ECO:0000256" key="1">
    <source>
        <dbReference type="ARBA" id="ARBA00005695"/>
    </source>
</evidence>
<comment type="caution">
    <text evidence="5">The sequence shown here is derived from an EMBL/GenBank/DDBJ whole genome shotgun (WGS) entry which is preliminary data.</text>
</comment>
<accession>A0A0H2LPB3</accession>
<keyword evidence="6" id="KW-1185">Reference proteome</keyword>
<dbReference type="RefSeq" id="WP_230683049.1">
    <property type="nucleotide sequence ID" value="NZ_JZWI01000068.1"/>
</dbReference>
<feature type="chain" id="PRO_5005200478" evidence="3">
    <location>
        <begin position="42"/>
        <end position="541"/>
    </location>
</feature>
<dbReference type="SUPFAM" id="SSF53850">
    <property type="entry name" value="Periplasmic binding protein-like II"/>
    <property type="match status" value="1"/>
</dbReference>
<evidence type="ECO:0000313" key="5">
    <source>
        <dbReference type="EMBL" id="KLN52119.1"/>
    </source>
</evidence>
<evidence type="ECO:0000313" key="6">
    <source>
        <dbReference type="Proteomes" id="UP000035170"/>
    </source>
</evidence>
<comment type="similarity">
    <text evidence="1">Belongs to the bacterial solute-binding protein 5 family.</text>
</comment>
<dbReference type="InterPro" id="IPR023765">
    <property type="entry name" value="SBP_5_CS"/>
</dbReference>
<dbReference type="InterPro" id="IPR039424">
    <property type="entry name" value="SBP_5"/>
</dbReference>
<dbReference type="PROSITE" id="PS01040">
    <property type="entry name" value="SBP_BACTERIAL_5"/>
    <property type="match status" value="1"/>
</dbReference>
<dbReference type="GO" id="GO:0015833">
    <property type="term" value="P:peptide transport"/>
    <property type="evidence" value="ECO:0007669"/>
    <property type="project" value="TreeGrafter"/>
</dbReference>
<evidence type="ECO:0000256" key="3">
    <source>
        <dbReference type="SAM" id="SignalP"/>
    </source>
</evidence>
<reference evidence="5 6" key="1">
    <citation type="submission" date="2015-03" db="EMBL/GenBank/DDBJ databases">
        <title>Genome sequence of Variovorax paradoxus TBEA6.</title>
        <authorList>
            <person name="Poehlein A."/>
            <person name="Schuldes J."/>
            <person name="Wuebbeler J.H."/>
            <person name="Hiessl S."/>
            <person name="Steinbuechel A."/>
            <person name="Daniel R."/>
        </authorList>
    </citation>
    <scope>NUCLEOTIDE SEQUENCE [LARGE SCALE GENOMIC DNA]</scope>
    <source>
        <strain evidence="5 6">TBEA6</strain>
    </source>
</reference>
<feature type="domain" description="Solute-binding protein family 5" evidence="4">
    <location>
        <begin position="90"/>
        <end position="447"/>
    </location>
</feature>
<name>A0A0H2LPB3_VARPD</name>
<dbReference type="GO" id="GO:1904680">
    <property type="term" value="F:peptide transmembrane transporter activity"/>
    <property type="evidence" value="ECO:0007669"/>
    <property type="project" value="TreeGrafter"/>
</dbReference>
<dbReference type="AlphaFoldDB" id="A0A0H2LPB3"/>
<dbReference type="PATRIC" id="fig|34073.19.peg.6984"/>
<dbReference type="InterPro" id="IPR030678">
    <property type="entry name" value="Peptide/Ni-bd"/>
</dbReference>
<evidence type="ECO:0000259" key="4">
    <source>
        <dbReference type="Pfam" id="PF00496"/>
    </source>
</evidence>
<protein>
    <submittedName>
        <fullName evidence="5">Oligopeptide-binding protein AppA</fullName>
    </submittedName>
</protein>
<gene>
    <name evidence="5" type="primary">appA4</name>
    <name evidence="5" type="ORF">VPARA_67680</name>
</gene>
<dbReference type="Proteomes" id="UP000035170">
    <property type="component" value="Unassembled WGS sequence"/>
</dbReference>
<feature type="signal peptide" evidence="3">
    <location>
        <begin position="1"/>
        <end position="41"/>
    </location>
</feature>
<dbReference type="PANTHER" id="PTHR30290">
    <property type="entry name" value="PERIPLASMIC BINDING COMPONENT OF ABC TRANSPORTER"/>
    <property type="match status" value="1"/>
</dbReference>
<dbReference type="PANTHER" id="PTHR30290:SF38">
    <property type="entry name" value="D,D-DIPEPTIDE-BINDING PERIPLASMIC PROTEIN DDPA-RELATED"/>
    <property type="match status" value="1"/>
</dbReference>
<dbReference type="Gene3D" id="3.40.190.10">
    <property type="entry name" value="Periplasmic binding protein-like II"/>
    <property type="match status" value="1"/>
</dbReference>
<evidence type="ECO:0000256" key="2">
    <source>
        <dbReference type="ARBA" id="ARBA00022729"/>
    </source>
</evidence>
<dbReference type="GO" id="GO:0030288">
    <property type="term" value="C:outer membrane-bounded periplasmic space"/>
    <property type="evidence" value="ECO:0007669"/>
    <property type="project" value="UniProtKB-ARBA"/>
</dbReference>
<dbReference type="Pfam" id="PF00496">
    <property type="entry name" value="SBP_bac_5"/>
    <property type="match status" value="1"/>
</dbReference>
<dbReference type="PIRSF" id="PIRSF002741">
    <property type="entry name" value="MppA"/>
    <property type="match status" value="1"/>
</dbReference>
<dbReference type="GO" id="GO:0043190">
    <property type="term" value="C:ATP-binding cassette (ABC) transporter complex"/>
    <property type="evidence" value="ECO:0007669"/>
    <property type="project" value="InterPro"/>
</dbReference>
<keyword evidence="2 3" id="KW-0732">Signal</keyword>
<dbReference type="Gene3D" id="3.10.105.10">
    <property type="entry name" value="Dipeptide-binding Protein, Domain 3"/>
    <property type="match status" value="1"/>
</dbReference>
<organism evidence="5 6">
    <name type="scientific">Variovorax paradoxus</name>
    <dbReference type="NCBI Taxonomy" id="34073"/>
    <lineage>
        <taxon>Bacteria</taxon>
        <taxon>Pseudomonadati</taxon>
        <taxon>Pseudomonadota</taxon>
        <taxon>Betaproteobacteria</taxon>
        <taxon>Burkholderiales</taxon>
        <taxon>Comamonadaceae</taxon>
        <taxon>Variovorax</taxon>
    </lineage>
</organism>
<dbReference type="Gene3D" id="3.90.76.10">
    <property type="entry name" value="Dipeptide-binding Protein, Domain 1"/>
    <property type="match status" value="1"/>
</dbReference>
<proteinExistence type="inferred from homology"/>
<dbReference type="EMBL" id="JZWI01000068">
    <property type="protein sequence ID" value="KLN52119.1"/>
    <property type="molecule type" value="Genomic_DNA"/>
</dbReference>